<dbReference type="InterPro" id="IPR028978">
    <property type="entry name" value="Chorismate_lyase_/UTRA_dom_sf"/>
</dbReference>
<dbReference type="InterPro" id="IPR036388">
    <property type="entry name" value="WH-like_DNA-bd_sf"/>
</dbReference>
<dbReference type="SMART" id="SM00345">
    <property type="entry name" value="HTH_GNTR"/>
    <property type="match status" value="1"/>
</dbReference>
<keyword evidence="1" id="KW-0805">Transcription regulation</keyword>
<evidence type="ECO:0000256" key="2">
    <source>
        <dbReference type="ARBA" id="ARBA00023125"/>
    </source>
</evidence>
<evidence type="ECO:0000313" key="6">
    <source>
        <dbReference type="Proteomes" id="UP001500618"/>
    </source>
</evidence>
<dbReference type="SMART" id="SM00866">
    <property type="entry name" value="UTRA"/>
    <property type="match status" value="1"/>
</dbReference>
<keyword evidence="6" id="KW-1185">Reference proteome</keyword>
<dbReference type="EMBL" id="BAAANY010000008">
    <property type="protein sequence ID" value="GAA1674244.1"/>
    <property type="molecule type" value="Genomic_DNA"/>
</dbReference>
<dbReference type="PANTHER" id="PTHR44846:SF17">
    <property type="entry name" value="GNTR-FAMILY TRANSCRIPTIONAL REGULATOR"/>
    <property type="match status" value="1"/>
</dbReference>
<comment type="caution">
    <text evidence="5">The sequence shown here is derived from an EMBL/GenBank/DDBJ whole genome shotgun (WGS) entry which is preliminary data.</text>
</comment>
<organism evidence="5 6">
    <name type="scientific">Fodinicola feengrottensis</name>
    <dbReference type="NCBI Taxonomy" id="435914"/>
    <lineage>
        <taxon>Bacteria</taxon>
        <taxon>Bacillati</taxon>
        <taxon>Actinomycetota</taxon>
        <taxon>Actinomycetes</taxon>
        <taxon>Mycobacteriales</taxon>
        <taxon>Fodinicola</taxon>
    </lineage>
</organism>
<keyword evidence="3" id="KW-0804">Transcription</keyword>
<dbReference type="Gene3D" id="3.40.1410.10">
    <property type="entry name" value="Chorismate lyase-like"/>
    <property type="match status" value="1"/>
</dbReference>
<dbReference type="Pfam" id="PF07702">
    <property type="entry name" value="UTRA"/>
    <property type="match status" value="1"/>
</dbReference>
<dbReference type="CDD" id="cd07377">
    <property type="entry name" value="WHTH_GntR"/>
    <property type="match status" value="1"/>
</dbReference>
<protein>
    <submittedName>
        <fullName evidence="5">GntR family transcriptional regulator</fullName>
    </submittedName>
</protein>
<name>A0ABN2GNS7_9ACTN</name>
<dbReference type="Proteomes" id="UP001500618">
    <property type="component" value="Unassembled WGS sequence"/>
</dbReference>
<dbReference type="InterPro" id="IPR036390">
    <property type="entry name" value="WH_DNA-bd_sf"/>
</dbReference>
<dbReference type="SUPFAM" id="SSF64288">
    <property type="entry name" value="Chorismate lyase-like"/>
    <property type="match status" value="1"/>
</dbReference>
<dbReference type="InterPro" id="IPR000524">
    <property type="entry name" value="Tscrpt_reg_HTH_GntR"/>
</dbReference>
<evidence type="ECO:0000256" key="3">
    <source>
        <dbReference type="ARBA" id="ARBA00023163"/>
    </source>
</evidence>
<dbReference type="PRINTS" id="PR00035">
    <property type="entry name" value="HTHGNTR"/>
</dbReference>
<evidence type="ECO:0000313" key="5">
    <source>
        <dbReference type="EMBL" id="GAA1674244.1"/>
    </source>
</evidence>
<dbReference type="RefSeq" id="WP_344309889.1">
    <property type="nucleotide sequence ID" value="NZ_BAAANY010000008.1"/>
</dbReference>
<evidence type="ECO:0000256" key="1">
    <source>
        <dbReference type="ARBA" id="ARBA00023015"/>
    </source>
</evidence>
<dbReference type="Pfam" id="PF00392">
    <property type="entry name" value="GntR"/>
    <property type="match status" value="1"/>
</dbReference>
<dbReference type="PANTHER" id="PTHR44846">
    <property type="entry name" value="MANNOSYL-D-GLYCERATE TRANSPORT/METABOLISM SYSTEM REPRESSOR MNGR-RELATED"/>
    <property type="match status" value="1"/>
</dbReference>
<evidence type="ECO:0000259" key="4">
    <source>
        <dbReference type="PROSITE" id="PS50949"/>
    </source>
</evidence>
<accession>A0ABN2GNS7</accession>
<gene>
    <name evidence="5" type="ORF">GCM10009765_24520</name>
</gene>
<sequence>MTIEPETGPKYRQIASRLRARITRGDLSPGQTVPTEKELSENYKVSRNTVRLALSALTNEGLITGGRGRGRVVRRVEPLIYHASRSESARSREVSDTDAFLQHVAEQNRRASQQIEVQIVIANEDIVSALKISKGDNVVVRRRLQYVDGQPWSTTDSYYPLALVEGSQILSPSDIPQGVIKLMAEMGHVQTHYVDELTVRMPRPPEVQRLEIGQGIPVLAHNRTGFTDHGPVRWTRSIFPGDRHRIVYEVPA</sequence>
<dbReference type="SUPFAM" id="SSF46785">
    <property type="entry name" value="Winged helix' DNA-binding domain"/>
    <property type="match status" value="1"/>
</dbReference>
<dbReference type="PROSITE" id="PS50949">
    <property type="entry name" value="HTH_GNTR"/>
    <property type="match status" value="1"/>
</dbReference>
<dbReference type="Gene3D" id="1.10.10.10">
    <property type="entry name" value="Winged helix-like DNA-binding domain superfamily/Winged helix DNA-binding domain"/>
    <property type="match status" value="1"/>
</dbReference>
<dbReference type="InterPro" id="IPR011663">
    <property type="entry name" value="UTRA"/>
</dbReference>
<keyword evidence="2" id="KW-0238">DNA-binding</keyword>
<dbReference type="InterPro" id="IPR050679">
    <property type="entry name" value="Bact_HTH_transcr_reg"/>
</dbReference>
<reference evidence="5 6" key="1">
    <citation type="journal article" date="2019" name="Int. J. Syst. Evol. Microbiol.">
        <title>The Global Catalogue of Microorganisms (GCM) 10K type strain sequencing project: providing services to taxonomists for standard genome sequencing and annotation.</title>
        <authorList>
            <consortium name="The Broad Institute Genomics Platform"/>
            <consortium name="The Broad Institute Genome Sequencing Center for Infectious Disease"/>
            <person name="Wu L."/>
            <person name="Ma J."/>
        </authorList>
    </citation>
    <scope>NUCLEOTIDE SEQUENCE [LARGE SCALE GENOMIC DNA]</scope>
    <source>
        <strain evidence="5 6">JCM 14718</strain>
    </source>
</reference>
<feature type="domain" description="HTH gntR-type" evidence="4">
    <location>
        <begin position="8"/>
        <end position="76"/>
    </location>
</feature>
<proteinExistence type="predicted"/>